<organism evidence="1 2">
    <name type="scientific">Caerostris extrusa</name>
    <name type="common">Bark spider</name>
    <name type="synonym">Caerostris bankana</name>
    <dbReference type="NCBI Taxonomy" id="172846"/>
    <lineage>
        <taxon>Eukaryota</taxon>
        <taxon>Metazoa</taxon>
        <taxon>Ecdysozoa</taxon>
        <taxon>Arthropoda</taxon>
        <taxon>Chelicerata</taxon>
        <taxon>Arachnida</taxon>
        <taxon>Araneae</taxon>
        <taxon>Araneomorphae</taxon>
        <taxon>Entelegynae</taxon>
        <taxon>Araneoidea</taxon>
        <taxon>Araneidae</taxon>
        <taxon>Caerostris</taxon>
    </lineage>
</organism>
<evidence type="ECO:0000313" key="1">
    <source>
        <dbReference type="EMBL" id="GIY38380.1"/>
    </source>
</evidence>
<protein>
    <submittedName>
        <fullName evidence="1">Uncharacterized protein</fullName>
    </submittedName>
</protein>
<dbReference type="Proteomes" id="UP001054945">
    <property type="component" value="Unassembled WGS sequence"/>
</dbReference>
<dbReference type="AlphaFoldDB" id="A0AAV4SX84"/>
<sequence>MCAQLRGALNDHKAVKFSETFSFMWEIRIEMGKCKGLTEWQKDTIISKQAMTMKRVKFLSRLFNVSINTTCGDKTQRQNCGQKILTKMHFIACETKSLPNLAGTASVNE</sequence>
<dbReference type="EMBL" id="BPLR01010294">
    <property type="protein sequence ID" value="GIY38380.1"/>
    <property type="molecule type" value="Genomic_DNA"/>
</dbReference>
<comment type="caution">
    <text evidence="1">The sequence shown here is derived from an EMBL/GenBank/DDBJ whole genome shotgun (WGS) entry which is preliminary data.</text>
</comment>
<keyword evidence="2" id="KW-1185">Reference proteome</keyword>
<proteinExistence type="predicted"/>
<name>A0AAV4SX84_CAEEX</name>
<evidence type="ECO:0000313" key="2">
    <source>
        <dbReference type="Proteomes" id="UP001054945"/>
    </source>
</evidence>
<accession>A0AAV4SX84</accession>
<reference evidence="1 2" key="1">
    <citation type="submission" date="2021-06" db="EMBL/GenBank/DDBJ databases">
        <title>Caerostris extrusa draft genome.</title>
        <authorList>
            <person name="Kono N."/>
            <person name="Arakawa K."/>
        </authorList>
    </citation>
    <scope>NUCLEOTIDE SEQUENCE [LARGE SCALE GENOMIC DNA]</scope>
</reference>
<gene>
    <name evidence="1" type="ORF">CEXT_382611</name>
</gene>